<organism evidence="5 6">
    <name type="scientific">Paenarthrobacter ureafaciens</name>
    <dbReference type="NCBI Taxonomy" id="37931"/>
    <lineage>
        <taxon>Bacteria</taxon>
        <taxon>Bacillati</taxon>
        <taxon>Actinomycetota</taxon>
        <taxon>Actinomycetes</taxon>
        <taxon>Micrococcales</taxon>
        <taxon>Micrococcaceae</taxon>
        <taxon>Paenarthrobacter</taxon>
    </lineage>
</organism>
<accession>A0AAX3EJZ2</accession>
<dbReference type="GeneID" id="79882215"/>
<evidence type="ECO:0000313" key="5">
    <source>
        <dbReference type="EMBL" id="UYV98299.1"/>
    </source>
</evidence>
<proteinExistence type="predicted"/>
<keyword evidence="6" id="KW-1185">Reference proteome</keyword>
<dbReference type="Proteomes" id="UP001163293">
    <property type="component" value="Chromosome"/>
</dbReference>
<comment type="subcellular location">
    <subcellularLocation>
        <location evidence="1">Endomembrane system</location>
        <topology evidence="1">Multi-pass membrane protein</topology>
    </subcellularLocation>
</comment>
<keyword evidence="4" id="KW-0472">Membrane</keyword>
<name>A0AAX3EJZ2_PAEUR</name>
<keyword evidence="2" id="KW-0812">Transmembrane</keyword>
<protein>
    <submittedName>
        <fullName evidence="5">Isoprenylcysteine carboxylmethyltransferase family protein</fullName>
    </submittedName>
</protein>
<dbReference type="EMBL" id="CP101185">
    <property type="protein sequence ID" value="UYV98299.1"/>
    <property type="molecule type" value="Genomic_DNA"/>
</dbReference>
<evidence type="ECO:0000256" key="4">
    <source>
        <dbReference type="ARBA" id="ARBA00023136"/>
    </source>
</evidence>
<evidence type="ECO:0000256" key="2">
    <source>
        <dbReference type="ARBA" id="ARBA00022692"/>
    </source>
</evidence>
<dbReference type="GO" id="GO:0012505">
    <property type="term" value="C:endomembrane system"/>
    <property type="evidence" value="ECO:0007669"/>
    <property type="project" value="UniProtKB-SubCell"/>
</dbReference>
<dbReference type="RefSeq" id="WP_052474363.1">
    <property type="nucleotide sequence ID" value="NZ_BDMH01000005.1"/>
</dbReference>
<dbReference type="PANTHER" id="PTHR43847">
    <property type="entry name" value="BLL3993 PROTEIN"/>
    <property type="match status" value="1"/>
</dbReference>
<sequence length="174" mass="18678">MSPLARLAGAVKREAAGIPLPPGQVLGLVLDAVLQRIHPLPTLSARRARRSAGTLLVLTGVGITVWAVAERRRHTTGSFALGRPEALVTSGPYSASRHPMYLGWWLIHAGVAVYKGSRWAAATLPAGMAVEHFGALWEEKALQKEFGPAYSQYMGNVPRYVGFPARTPDGGERS</sequence>
<dbReference type="PANTHER" id="PTHR43847:SF1">
    <property type="entry name" value="BLL3993 PROTEIN"/>
    <property type="match status" value="1"/>
</dbReference>
<keyword evidence="3" id="KW-1133">Transmembrane helix</keyword>
<evidence type="ECO:0000313" key="6">
    <source>
        <dbReference type="Proteomes" id="UP001163293"/>
    </source>
</evidence>
<dbReference type="Pfam" id="PF04191">
    <property type="entry name" value="PEMT"/>
    <property type="match status" value="1"/>
</dbReference>
<evidence type="ECO:0000256" key="3">
    <source>
        <dbReference type="ARBA" id="ARBA00022989"/>
    </source>
</evidence>
<reference evidence="5" key="1">
    <citation type="submission" date="2022-07" db="EMBL/GenBank/DDBJ databases">
        <authorList>
            <person name="Wu T."/>
        </authorList>
    </citation>
    <scope>NUCLEOTIDE SEQUENCE</scope>
    <source>
        <strain evidence="5">SD-1</strain>
    </source>
</reference>
<dbReference type="AlphaFoldDB" id="A0AAX3EJZ2"/>
<dbReference type="InterPro" id="IPR052527">
    <property type="entry name" value="Metal_cation-efflux_comp"/>
</dbReference>
<dbReference type="InterPro" id="IPR007318">
    <property type="entry name" value="Phopholipid_MeTrfase"/>
</dbReference>
<evidence type="ECO:0000256" key="1">
    <source>
        <dbReference type="ARBA" id="ARBA00004127"/>
    </source>
</evidence>
<gene>
    <name evidence="5" type="ORF">NL394_03430</name>
</gene>
<dbReference type="Gene3D" id="1.20.120.1630">
    <property type="match status" value="1"/>
</dbReference>